<sequence>MKKLTKYLKGYGLVFTLAILSIVLATVMQLAVPILIKYAIDSIVGDVPAGNLQFLMDAFGKSLWGVVWIIVIMSLFRGIFMFLKGYLSSYAAENIAKEIREKLYRQIQYMTFERHTRKETGDMIQRCTSDVEMVRRFIGVQVVDLGRIIFMLVFTLIIMGTMNVELTLYSMIMIPILFFFSYIFFTKIQKTFKKSDEAEGSLTTVLQENLSGVRVVRAFGREDFEIERFDEVNKNHKTVTYKLIETLAVFWASSDLLTLMQNGIVLVVGAGMVIRGELTIGTLTAFITYVSMLLWPVKQLGRLLSEFGKTTVALDRIEEILSEEVEEDKEFERTPEIEGNISFSHVSFAYDAHQKVLNDISFEVRKGQTLGILGSTGSGKSTLVHLLQRLYDYEGSIKVDGHELKTIKRGHIRKNIGLVLQEPHLYAKTVKENIGITKRTYKENDIFDAAKAASIHNNILTFKDGYDTIIGEKGVSLSGGQKQRIAIARTIIDEDKRILVFDDSLSAVDTETDLRIRQALKERSKDITTLIISHRIQTLAEADQIIVLDEGRVVQQGTHESLIHEEGLYKRIWDLQQMAI</sequence>
<dbReference type="SMART" id="SM00382">
    <property type="entry name" value="AAA"/>
    <property type="match status" value="1"/>
</dbReference>
<dbReference type="PANTHER" id="PTHR43394">
    <property type="entry name" value="ATP-DEPENDENT PERMEASE MDL1, MITOCHONDRIAL"/>
    <property type="match status" value="1"/>
</dbReference>
<evidence type="ECO:0000313" key="13">
    <source>
        <dbReference type="Proteomes" id="UP000183255"/>
    </source>
</evidence>
<dbReference type="InterPro" id="IPR039421">
    <property type="entry name" value="Type_1_exporter"/>
</dbReference>
<feature type="transmembrane region" description="Helical" evidence="9">
    <location>
        <begin position="278"/>
        <end position="297"/>
    </location>
</feature>
<dbReference type="InterPro" id="IPR027417">
    <property type="entry name" value="P-loop_NTPase"/>
</dbReference>
<dbReference type="PROSITE" id="PS00211">
    <property type="entry name" value="ABC_TRANSPORTER_1"/>
    <property type="match status" value="1"/>
</dbReference>
<dbReference type="GO" id="GO:0005524">
    <property type="term" value="F:ATP binding"/>
    <property type="evidence" value="ECO:0007669"/>
    <property type="project" value="UniProtKB-KW"/>
</dbReference>
<keyword evidence="8 9" id="KW-0472">Membrane</keyword>
<evidence type="ECO:0000313" key="12">
    <source>
        <dbReference type="EMBL" id="SDI89561.1"/>
    </source>
</evidence>
<dbReference type="PANTHER" id="PTHR43394:SF1">
    <property type="entry name" value="ATP-BINDING CASSETTE SUB-FAMILY B MEMBER 10, MITOCHONDRIAL"/>
    <property type="match status" value="1"/>
</dbReference>
<feature type="transmembrane region" description="Helical" evidence="9">
    <location>
        <begin position="166"/>
        <end position="185"/>
    </location>
</feature>
<organism evidence="12 13">
    <name type="scientific">Proteiniclasticum ruminis</name>
    <dbReference type="NCBI Taxonomy" id="398199"/>
    <lineage>
        <taxon>Bacteria</taxon>
        <taxon>Bacillati</taxon>
        <taxon>Bacillota</taxon>
        <taxon>Clostridia</taxon>
        <taxon>Eubacteriales</taxon>
        <taxon>Clostridiaceae</taxon>
        <taxon>Proteiniclasticum</taxon>
    </lineage>
</organism>
<dbReference type="GO" id="GO:0016887">
    <property type="term" value="F:ATP hydrolysis activity"/>
    <property type="evidence" value="ECO:0007669"/>
    <property type="project" value="InterPro"/>
</dbReference>
<keyword evidence="6 12" id="KW-0067">ATP-binding</keyword>
<dbReference type="InterPro" id="IPR036640">
    <property type="entry name" value="ABC1_TM_sf"/>
</dbReference>
<dbReference type="InterPro" id="IPR011527">
    <property type="entry name" value="ABC1_TM_dom"/>
</dbReference>
<keyword evidence="7 9" id="KW-1133">Transmembrane helix</keyword>
<accession>A0A1G8PAH0</accession>
<dbReference type="GO" id="GO:0015421">
    <property type="term" value="F:ABC-type oligopeptide transporter activity"/>
    <property type="evidence" value="ECO:0007669"/>
    <property type="project" value="TreeGrafter"/>
</dbReference>
<comment type="subcellular location">
    <subcellularLocation>
        <location evidence="1">Cell membrane</location>
        <topology evidence="1">Multi-pass membrane protein</topology>
    </subcellularLocation>
</comment>
<keyword evidence="5" id="KW-0547">Nucleotide-binding</keyword>
<evidence type="ECO:0000256" key="1">
    <source>
        <dbReference type="ARBA" id="ARBA00004651"/>
    </source>
</evidence>
<keyword evidence="3" id="KW-1003">Cell membrane</keyword>
<dbReference type="RefSeq" id="WP_031576626.1">
    <property type="nucleotide sequence ID" value="NZ_DAMBCI010000083.1"/>
</dbReference>
<feature type="domain" description="ABC transmembrane type-1" evidence="11">
    <location>
        <begin position="17"/>
        <end position="309"/>
    </location>
</feature>
<gene>
    <name evidence="12" type="ORF">SAMN05421804_10545</name>
</gene>
<evidence type="ECO:0000256" key="3">
    <source>
        <dbReference type="ARBA" id="ARBA00022475"/>
    </source>
</evidence>
<keyword evidence="4 9" id="KW-0812">Transmembrane</keyword>
<dbReference type="EMBL" id="FNDZ01000005">
    <property type="protein sequence ID" value="SDI89561.1"/>
    <property type="molecule type" value="Genomic_DNA"/>
</dbReference>
<dbReference type="Pfam" id="PF00664">
    <property type="entry name" value="ABC_membrane"/>
    <property type="match status" value="1"/>
</dbReference>
<feature type="domain" description="ABC transporter" evidence="10">
    <location>
        <begin position="341"/>
        <end position="575"/>
    </location>
</feature>
<evidence type="ECO:0000256" key="7">
    <source>
        <dbReference type="ARBA" id="ARBA00022989"/>
    </source>
</evidence>
<dbReference type="SUPFAM" id="SSF52540">
    <property type="entry name" value="P-loop containing nucleoside triphosphate hydrolases"/>
    <property type="match status" value="1"/>
</dbReference>
<dbReference type="InterPro" id="IPR017871">
    <property type="entry name" value="ABC_transporter-like_CS"/>
</dbReference>
<evidence type="ECO:0000259" key="11">
    <source>
        <dbReference type="PROSITE" id="PS50929"/>
    </source>
</evidence>
<dbReference type="AlphaFoldDB" id="A0A1G8PAH0"/>
<evidence type="ECO:0000256" key="5">
    <source>
        <dbReference type="ARBA" id="ARBA00022741"/>
    </source>
</evidence>
<feature type="transmembrane region" description="Helical" evidence="9">
    <location>
        <begin position="142"/>
        <end position="160"/>
    </location>
</feature>
<dbReference type="SUPFAM" id="SSF90123">
    <property type="entry name" value="ABC transporter transmembrane region"/>
    <property type="match status" value="1"/>
</dbReference>
<protein>
    <submittedName>
        <fullName evidence="12">ATP-binding cassette, subfamily B</fullName>
    </submittedName>
</protein>
<dbReference type="FunFam" id="3.40.50.300:FF:000221">
    <property type="entry name" value="Multidrug ABC transporter ATP-binding protein"/>
    <property type="match status" value="1"/>
</dbReference>
<dbReference type="CDD" id="cd18542">
    <property type="entry name" value="ABC_6TM_YknU_like"/>
    <property type="match status" value="1"/>
</dbReference>
<evidence type="ECO:0000256" key="6">
    <source>
        <dbReference type="ARBA" id="ARBA00022840"/>
    </source>
</evidence>
<keyword evidence="2" id="KW-0813">Transport</keyword>
<feature type="transmembrane region" description="Helical" evidence="9">
    <location>
        <begin position="62"/>
        <end position="83"/>
    </location>
</feature>
<evidence type="ECO:0000259" key="10">
    <source>
        <dbReference type="PROSITE" id="PS50893"/>
    </source>
</evidence>
<evidence type="ECO:0000256" key="9">
    <source>
        <dbReference type="SAM" id="Phobius"/>
    </source>
</evidence>
<name>A0A1G8PAH0_9CLOT</name>
<proteinExistence type="predicted"/>
<evidence type="ECO:0000256" key="2">
    <source>
        <dbReference type="ARBA" id="ARBA00022448"/>
    </source>
</evidence>
<dbReference type="InterPro" id="IPR003593">
    <property type="entry name" value="AAA+_ATPase"/>
</dbReference>
<reference evidence="12 13" key="1">
    <citation type="submission" date="2016-10" db="EMBL/GenBank/DDBJ databases">
        <authorList>
            <person name="de Groot N.N."/>
        </authorList>
    </citation>
    <scope>NUCLEOTIDE SEQUENCE [LARGE SCALE GENOMIC DNA]</scope>
    <source>
        <strain evidence="12 13">CGMCC 1.5058</strain>
    </source>
</reference>
<dbReference type="Gene3D" id="1.20.1560.10">
    <property type="entry name" value="ABC transporter type 1, transmembrane domain"/>
    <property type="match status" value="1"/>
</dbReference>
<dbReference type="PROSITE" id="PS50929">
    <property type="entry name" value="ABC_TM1F"/>
    <property type="match status" value="1"/>
</dbReference>
<dbReference type="Proteomes" id="UP000183255">
    <property type="component" value="Unassembled WGS sequence"/>
</dbReference>
<dbReference type="Gene3D" id="3.40.50.300">
    <property type="entry name" value="P-loop containing nucleotide triphosphate hydrolases"/>
    <property type="match status" value="1"/>
</dbReference>
<evidence type="ECO:0000256" key="4">
    <source>
        <dbReference type="ARBA" id="ARBA00022692"/>
    </source>
</evidence>
<dbReference type="InterPro" id="IPR003439">
    <property type="entry name" value="ABC_transporter-like_ATP-bd"/>
</dbReference>
<feature type="transmembrane region" description="Helical" evidence="9">
    <location>
        <begin position="12"/>
        <end position="36"/>
    </location>
</feature>
<dbReference type="GO" id="GO:0005886">
    <property type="term" value="C:plasma membrane"/>
    <property type="evidence" value="ECO:0007669"/>
    <property type="project" value="UniProtKB-SubCell"/>
</dbReference>
<dbReference type="PROSITE" id="PS50893">
    <property type="entry name" value="ABC_TRANSPORTER_2"/>
    <property type="match status" value="1"/>
</dbReference>
<dbReference type="Pfam" id="PF00005">
    <property type="entry name" value="ABC_tran"/>
    <property type="match status" value="1"/>
</dbReference>
<evidence type="ECO:0000256" key="8">
    <source>
        <dbReference type="ARBA" id="ARBA00023136"/>
    </source>
</evidence>